<sequence length="203" mass="22742">MREFLNELKNGDGNEGSESAADTATPRSLFDFDVSYEIECECDDPEQAKLMLEDMLRTGDWPFVQAHQMAVFAMNCCDMICQNRHDLASDVCRVLEPLGVSVDYPHSELRAKWVNQDILAKMNTENGSNGLKEFNYSKIGFDLRKTGRSNWFSQPSEGPVHDSSVVADNSGKNVQPPSKLHNFAQTAFSEVEPGVLVFLIENQ</sequence>
<organism evidence="1 2">
    <name type="scientific">Tanacetum coccineum</name>
    <dbReference type="NCBI Taxonomy" id="301880"/>
    <lineage>
        <taxon>Eukaryota</taxon>
        <taxon>Viridiplantae</taxon>
        <taxon>Streptophyta</taxon>
        <taxon>Embryophyta</taxon>
        <taxon>Tracheophyta</taxon>
        <taxon>Spermatophyta</taxon>
        <taxon>Magnoliopsida</taxon>
        <taxon>eudicotyledons</taxon>
        <taxon>Gunneridae</taxon>
        <taxon>Pentapetalae</taxon>
        <taxon>asterids</taxon>
        <taxon>campanulids</taxon>
        <taxon>Asterales</taxon>
        <taxon>Asteraceae</taxon>
        <taxon>Asteroideae</taxon>
        <taxon>Anthemideae</taxon>
        <taxon>Anthemidinae</taxon>
        <taxon>Tanacetum</taxon>
    </lineage>
</organism>
<proteinExistence type="predicted"/>
<gene>
    <name evidence="1" type="ORF">Tco_0678773</name>
</gene>
<reference evidence="1" key="1">
    <citation type="journal article" date="2022" name="Int. J. Mol. Sci.">
        <title>Draft Genome of Tanacetum Coccineum: Genomic Comparison of Closely Related Tanacetum-Family Plants.</title>
        <authorList>
            <person name="Yamashiro T."/>
            <person name="Shiraishi A."/>
            <person name="Nakayama K."/>
            <person name="Satake H."/>
        </authorList>
    </citation>
    <scope>NUCLEOTIDE SEQUENCE</scope>
</reference>
<reference evidence="1" key="2">
    <citation type="submission" date="2022-01" db="EMBL/GenBank/DDBJ databases">
        <authorList>
            <person name="Yamashiro T."/>
            <person name="Shiraishi A."/>
            <person name="Satake H."/>
            <person name="Nakayama K."/>
        </authorList>
    </citation>
    <scope>NUCLEOTIDE SEQUENCE</scope>
</reference>
<accession>A0ABQ4XG03</accession>
<keyword evidence="2" id="KW-1185">Reference proteome</keyword>
<dbReference type="EMBL" id="BQNB010009487">
    <property type="protein sequence ID" value="GJS64209.1"/>
    <property type="molecule type" value="Genomic_DNA"/>
</dbReference>
<evidence type="ECO:0000313" key="2">
    <source>
        <dbReference type="Proteomes" id="UP001151760"/>
    </source>
</evidence>
<protein>
    <submittedName>
        <fullName evidence="1">Uncharacterized protein</fullName>
    </submittedName>
</protein>
<comment type="caution">
    <text evidence="1">The sequence shown here is derived from an EMBL/GenBank/DDBJ whole genome shotgun (WGS) entry which is preliminary data.</text>
</comment>
<dbReference type="Proteomes" id="UP001151760">
    <property type="component" value="Unassembled WGS sequence"/>
</dbReference>
<name>A0ABQ4XG03_9ASTR</name>
<evidence type="ECO:0000313" key="1">
    <source>
        <dbReference type="EMBL" id="GJS64209.1"/>
    </source>
</evidence>